<name>A0AAD5SPB3_9FUNG</name>
<organism evidence="1 2">
    <name type="scientific">Physocladia obscura</name>
    <dbReference type="NCBI Taxonomy" id="109957"/>
    <lineage>
        <taxon>Eukaryota</taxon>
        <taxon>Fungi</taxon>
        <taxon>Fungi incertae sedis</taxon>
        <taxon>Chytridiomycota</taxon>
        <taxon>Chytridiomycota incertae sedis</taxon>
        <taxon>Chytridiomycetes</taxon>
        <taxon>Chytridiales</taxon>
        <taxon>Chytriomycetaceae</taxon>
        <taxon>Physocladia</taxon>
    </lineage>
</organism>
<sequence>MKRSLATSASSVAIPATAFSAVAFQVLVRKKQSFSKKHKSWDDDAILAINTQGLATLFSMEGKEIGKNPKFALSSDPYDETVYNFAGKEVQ</sequence>
<dbReference type="Proteomes" id="UP001211907">
    <property type="component" value="Unassembled WGS sequence"/>
</dbReference>
<evidence type="ECO:0000313" key="1">
    <source>
        <dbReference type="EMBL" id="KAJ3081089.1"/>
    </source>
</evidence>
<accession>A0AAD5SPB3</accession>
<proteinExistence type="predicted"/>
<keyword evidence="2" id="KW-1185">Reference proteome</keyword>
<comment type="caution">
    <text evidence="1">The sequence shown here is derived from an EMBL/GenBank/DDBJ whole genome shotgun (WGS) entry which is preliminary data.</text>
</comment>
<gene>
    <name evidence="1" type="ORF">HK100_009980</name>
</gene>
<evidence type="ECO:0000313" key="2">
    <source>
        <dbReference type="Proteomes" id="UP001211907"/>
    </source>
</evidence>
<protein>
    <submittedName>
        <fullName evidence="1">Uncharacterized protein</fullName>
    </submittedName>
</protein>
<feature type="non-terminal residue" evidence="1">
    <location>
        <position position="91"/>
    </location>
</feature>
<reference evidence="1" key="1">
    <citation type="submission" date="2020-05" db="EMBL/GenBank/DDBJ databases">
        <title>Phylogenomic resolution of chytrid fungi.</title>
        <authorList>
            <person name="Stajich J.E."/>
            <person name="Amses K."/>
            <person name="Simmons R."/>
            <person name="Seto K."/>
            <person name="Myers J."/>
            <person name="Bonds A."/>
            <person name="Quandt C.A."/>
            <person name="Barry K."/>
            <person name="Liu P."/>
            <person name="Grigoriev I."/>
            <person name="Longcore J.E."/>
            <person name="James T.Y."/>
        </authorList>
    </citation>
    <scope>NUCLEOTIDE SEQUENCE</scope>
    <source>
        <strain evidence="1">JEL0513</strain>
    </source>
</reference>
<dbReference type="EMBL" id="JADGJH010005313">
    <property type="protein sequence ID" value="KAJ3081089.1"/>
    <property type="molecule type" value="Genomic_DNA"/>
</dbReference>
<dbReference type="AlphaFoldDB" id="A0AAD5SPB3"/>